<evidence type="ECO:0000313" key="8">
    <source>
        <dbReference type="Proteomes" id="UP000694520"/>
    </source>
</evidence>
<dbReference type="InterPro" id="IPR024960">
    <property type="entry name" value="PEMT/MFAP"/>
</dbReference>
<dbReference type="Ensembl" id="ENSBGRT00000024500.1">
    <property type="protein sequence ID" value="ENSBGRP00000021231.1"/>
    <property type="gene ID" value="ENSBGRG00000013295.1"/>
</dbReference>
<keyword evidence="8" id="KW-1185">Reference proteome</keyword>
<dbReference type="PANTHER" id="PTHR15458">
    <property type="entry name" value="PHOSPHATIDYLETHANOLAMINE N-METHYLTRANSFERASE"/>
    <property type="match status" value="1"/>
</dbReference>
<name>A0A8B9XGV1_BOSMU</name>
<dbReference type="GO" id="GO:0032259">
    <property type="term" value="P:methylation"/>
    <property type="evidence" value="ECO:0007669"/>
    <property type="project" value="UniProtKB-KW"/>
</dbReference>
<keyword evidence="1" id="KW-0489">Methyltransferase</keyword>
<sequence>MGPVLGVGGFLEARARSLQGNPRPTSPGRAGPVRSSVAAPDCCGGLGNLDFRKADLCIMTWLLGYVDLSEPHFVAAVLAIVFNPLFWNVVARWEHKTRKLSKAFGSPRLACYTLGGAILLLNVLRSHCFTQAMLSQPRMQSLDNPAAYHVGLALLGVGGVFVLSSFLALGFTGTFLGKTLSVGGQGPAPPNSRPQPALLSAGGQTLKPQPAAWPPGWAGLLFLCSGLGLATGGGAGPSPCPWLRSFGAENPDTNSQSGTLGGGSRVADVRGSVGPEQKASQGSHHSRAMQETGASSQEEGPTGEVLWGPRSRWGSLCGPHRGGVGKGARGGRGGGVANLRRPGVSSPTAAAGERAARVWRRVGEGPGSRLWGSPRRNGLERGALRLRNVGQSGRVPDPRHEPP</sequence>
<feature type="region of interest" description="Disordered" evidence="5">
    <location>
        <begin position="322"/>
        <end position="352"/>
    </location>
</feature>
<keyword evidence="3" id="KW-0949">S-adenosyl-L-methionine</keyword>
<reference evidence="7" key="1">
    <citation type="submission" date="2019-05" db="EMBL/GenBank/DDBJ databases">
        <authorList>
            <person name="Zhang S."/>
            <person name="Liu J."/>
        </authorList>
    </citation>
    <scope>NUCLEOTIDE SEQUENCE [LARGE SCALE GENOMIC DNA]</scope>
</reference>
<evidence type="ECO:0000256" key="5">
    <source>
        <dbReference type="SAM" id="MobiDB-lite"/>
    </source>
</evidence>
<evidence type="ECO:0000256" key="1">
    <source>
        <dbReference type="ARBA" id="ARBA00022603"/>
    </source>
</evidence>
<keyword evidence="6" id="KW-0812">Transmembrane</keyword>
<keyword evidence="2" id="KW-0808">Transferase</keyword>
<evidence type="ECO:0000256" key="4">
    <source>
        <dbReference type="ARBA" id="ARBA00022824"/>
    </source>
</evidence>
<dbReference type="AlphaFoldDB" id="A0A8B9XGV1"/>
<evidence type="ECO:0000313" key="7">
    <source>
        <dbReference type="Ensembl" id="ENSBGRP00000021231.1"/>
    </source>
</evidence>
<dbReference type="GO" id="GO:0004608">
    <property type="term" value="F:phosphatidylethanolamine N-methyltransferase activity"/>
    <property type="evidence" value="ECO:0007669"/>
    <property type="project" value="TreeGrafter"/>
</dbReference>
<proteinExistence type="predicted"/>
<protein>
    <submittedName>
        <fullName evidence="7">Phosphatidylethanolamine N-methyltransferase</fullName>
    </submittedName>
</protein>
<keyword evidence="6" id="KW-1133">Transmembrane helix</keyword>
<dbReference type="PANTHER" id="PTHR15458:SF5">
    <property type="entry name" value="PHOSPHATIDYLETHANOLAMINE N-METHYLTRANSFERASE"/>
    <property type="match status" value="1"/>
</dbReference>
<dbReference type="GO" id="GO:0006656">
    <property type="term" value="P:phosphatidylcholine biosynthetic process"/>
    <property type="evidence" value="ECO:0007669"/>
    <property type="project" value="InterPro"/>
</dbReference>
<feature type="transmembrane region" description="Helical" evidence="6">
    <location>
        <begin position="72"/>
        <end position="90"/>
    </location>
</feature>
<evidence type="ECO:0000256" key="6">
    <source>
        <dbReference type="SAM" id="Phobius"/>
    </source>
</evidence>
<feature type="region of interest" description="Disordered" evidence="5">
    <location>
        <begin position="183"/>
        <end position="206"/>
    </location>
</feature>
<reference evidence="7" key="2">
    <citation type="submission" date="2025-08" db="UniProtKB">
        <authorList>
            <consortium name="Ensembl"/>
        </authorList>
    </citation>
    <scope>IDENTIFICATION</scope>
</reference>
<feature type="transmembrane region" description="Helical" evidence="6">
    <location>
        <begin position="146"/>
        <end position="171"/>
    </location>
</feature>
<keyword evidence="6" id="KW-0472">Membrane</keyword>
<feature type="region of interest" description="Disordered" evidence="5">
    <location>
        <begin position="364"/>
        <end position="403"/>
    </location>
</feature>
<organism evidence="7 8">
    <name type="scientific">Bos mutus grunniens</name>
    <name type="common">Wild yak</name>
    <name type="synonym">Bos grunniens</name>
    <dbReference type="NCBI Taxonomy" id="30521"/>
    <lineage>
        <taxon>Eukaryota</taxon>
        <taxon>Metazoa</taxon>
        <taxon>Chordata</taxon>
        <taxon>Craniata</taxon>
        <taxon>Vertebrata</taxon>
        <taxon>Euteleostomi</taxon>
        <taxon>Mammalia</taxon>
        <taxon>Eutheria</taxon>
        <taxon>Laurasiatheria</taxon>
        <taxon>Artiodactyla</taxon>
        <taxon>Ruminantia</taxon>
        <taxon>Pecora</taxon>
        <taxon>Bovidae</taxon>
        <taxon>Bovinae</taxon>
        <taxon>Bos</taxon>
    </lineage>
</organism>
<dbReference type="Proteomes" id="UP000694520">
    <property type="component" value="Chromosome 19"/>
</dbReference>
<dbReference type="PROSITE" id="PS51599">
    <property type="entry name" value="SAM_PEMT_PEM2"/>
    <property type="match status" value="1"/>
</dbReference>
<evidence type="ECO:0000256" key="2">
    <source>
        <dbReference type="ARBA" id="ARBA00022679"/>
    </source>
</evidence>
<accession>A0A8B9XGV1</accession>
<feature type="region of interest" description="Disordered" evidence="5">
    <location>
        <begin position="243"/>
        <end position="305"/>
    </location>
</feature>
<feature type="compositionally biased region" description="Gly residues" evidence="5">
    <location>
        <begin position="322"/>
        <end position="336"/>
    </location>
</feature>
<dbReference type="GeneTree" id="ENSGT00390000007041"/>
<keyword evidence="4" id="KW-0256">Endoplasmic reticulum</keyword>
<reference evidence="7" key="3">
    <citation type="submission" date="2025-09" db="UniProtKB">
        <authorList>
            <consortium name="Ensembl"/>
        </authorList>
    </citation>
    <scope>IDENTIFICATION</scope>
</reference>
<evidence type="ECO:0000256" key="3">
    <source>
        <dbReference type="ARBA" id="ARBA00022691"/>
    </source>
</evidence>
<feature type="transmembrane region" description="Helical" evidence="6">
    <location>
        <begin position="111"/>
        <end position="134"/>
    </location>
</feature>